<dbReference type="OrthoDB" id="5954035at2759"/>
<accession>A0A0F2M406</accession>
<dbReference type="AlphaFoldDB" id="A0A0F2M406"/>
<feature type="active site" description="Charge relay system" evidence="2">
    <location>
        <position position="226"/>
    </location>
</feature>
<protein>
    <recommendedName>
        <fullName evidence="3">AB hydrolase-1 domain-containing protein</fullName>
    </recommendedName>
</protein>
<proteinExistence type="inferred from homology"/>
<dbReference type="KEGG" id="ssck:SPSK_04206"/>
<dbReference type="GeneID" id="27666294"/>
<dbReference type="GO" id="GO:0051793">
    <property type="term" value="P:medium-chain fatty acid catabolic process"/>
    <property type="evidence" value="ECO:0007669"/>
    <property type="project" value="TreeGrafter"/>
</dbReference>
<evidence type="ECO:0000256" key="2">
    <source>
        <dbReference type="PIRSR" id="PIRSR005211-1"/>
    </source>
</evidence>
<name>A0A0F2M406_SPOSC</name>
<dbReference type="PIRSF" id="PIRSF005211">
    <property type="entry name" value="Ab_hydro_YheT"/>
    <property type="match status" value="1"/>
</dbReference>
<dbReference type="EMBL" id="AXCR01000009">
    <property type="protein sequence ID" value="KJR83814.1"/>
    <property type="molecule type" value="Genomic_DNA"/>
</dbReference>
<dbReference type="GO" id="GO:0047372">
    <property type="term" value="F:monoacylglycerol lipase activity"/>
    <property type="evidence" value="ECO:0007669"/>
    <property type="project" value="TreeGrafter"/>
</dbReference>
<feature type="domain" description="AB hydrolase-1" evidence="3">
    <location>
        <begin position="143"/>
        <end position="401"/>
    </location>
</feature>
<dbReference type="Pfam" id="PF00561">
    <property type="entry name" value="Abhydrolase_1"/>
    <property type="match status" value="1"/>
</dbReference>
<dbReference type="GO" id="GO:0008126">
    <property type="term" value="F:acetylesterase activity"/>
    <property type="evidence" value="ECO:0007669"/>
    <property type="project" value="TreeGrafter"/>
</dbReference>
<feature type="active site" description="Charge relay system" evidence="2">
    <location>
        <position position="391"/>
    </location>
</feature>
<dbReference type="InterPro" id="IPR029058">
    <property type="entry name" value="AB_hydrolase_fold"/>
</dbReference>
<dbReference type="Gene3D" id="3.40.50.1820">
    <property type="entry name" value="alpha/beta hydrolase"/>
    <property type="match status" value="1"/>
</dbReference>
<sequence>MEWFGRASVEFTHAASPLQLPLKAGAGASPAEGSSNGTATQATTDLAQICRDSTPACQLNPLLFNGHLQTMWTAVAKGAPAIHYKRRIFNADHALYTGTFAVDFAVPPYADEHLERDAALPPRTSYFADDAAFAGMASDDTRPMLLVLHGLSGGSYEVYLRHCLAPLLDADDLPWEIAVVNARGCAGSSITSGVLFNARATWDVRQVALWARKTFPNRPLFGLGFSLGANILTNYVGEEGAACPLQAAVVVGNPFDLQVSNKILQRSFMGRHVYETVMGSKWWWRMACSSSSGDVASVTVGDTANGVEPKADICAGNMKKLINLHRDAILKHTELDLDRINKITTLYEFDREVQCPTWGYPTEEAYYRDASSCDSLLNIRIPFLALQAKDDPIAVEEAIPYGEFRHNPYTVLCTTSLGGHLSWFEPGGGRWHAKPVTQFLHTMAKNVDLAAIPRDLLDVNAKQRKGVNFEPLRRRMQINLDKE</sequence>
<reference evidence="4 5" key="2">
    <citation type="journal article" date="2015" name="Eukaryot. Cell">
        <title>Asexual propagation of a virulent clone complex in a human and feline outbreak of sporotrichosis.</title>
        <authorList>
            <person name="Teixeira Mde M."/>
            <person name="Rodrigues A.M."/>
            <person name="Tsui C.K."/>
            <person name="de Almeida L.G."/>
            <person name="Van Diepeningen A.D."/>
            <person name="van den Ende B.G."/>
            <person name="Fernandes G.F."/>
            <person name="Kano R."/>
            <person name="Hamelin R.C."/>
            <person name="Lopes-Bezerra L.M."/>
            <person name="Vasconcelos A.T."/>
            <person name="de Hoog S."/>
            <person name="de Camargo Z.P."/>
            <person name="Felipe M.S."/>
        </authorList>
    </citation>
    <scope>NUCLEOTIDE SEQUENCE [LARGE SCALE GENOMIC DNA]</scope>
    <source>
        <strain evidence="4 5">1099-18</strain>
    </source>
</reference>
<evidence type="ECO:0000259" key="3">
    <source>
        <dbReference type="Pfam" id="PF00561"/>
    </source>
</evidence>
<dbReference type="PANTHER" id="PTHR10794">
    <property type="entry name" value="ABHYDROLASE DOMAIN-CONTAINING PROTEIN"/>
    <property type="match status" value="1"/>
</dbReference>
<organism evidence="4 5">
    <name type="scientific">Sporothrix schenckii 1099-18</name>
    <dbReference type="NCBI Taxonomy" id="1397361"/>
    <lineage>
        <taxon>Eukaryota</taxon>
        <taxon>Fungi</taxon>
        <taxon>Dikarya</taxon>
        <taxon>Ascomycota</taxon>
        <taxon>Pezizomycotina</taxon>
        <taxon>Sordariomycetes</taxon>
        <taxon>Sordariomycetidae</taxon>
        <taxon>Ophiostomatales</taxon>
        <taxon>Ophiostomataceae</taxon>
        <taxon>Sporothrix</taxon>
    </lineage>
</organism>
<evidence type="ECO:0000313" key="4">
    <source>
        <dbReference type="EMBL" id="KJR83814.1"/>
    </source>
</evidence>
<dbReference type="InterPro" id="IPR012020">
    <property type="entry name" value="ABHD4"/>
</dbReference>
<comment type="similarity">
    <text evidence="1">Belongs to the AB hydrolase superfamily. AB hydrolase 4 family.</text>
</comment>
<evidence type="ECO:0000313" key="5">
    <source>
        <dbReference type="Proteomes" id="UP000033710"/>
    </source>
</evidence>
<feature type="active site" description="Charge relay system" evidence="2">
    <location>
        <position position="420"/>
    </location>
</feature>
<dbReference type="VEuPathDB" id="FungiDB:SPSK_04206"/>
<dbReference type="InterPro" id="IPR000073">
    <property type="entry name" value="AB_hydrolase_1"/>
</dbReference>
<reference evidence="4 5" key="1">
    <citation type="journal article" date="2014" name="BMC Genomics">
        <title>Comparative genomics of the major fungal agents of human and animal Sporotrichosis: Sporothrix schenckii and Sporothrix brasiliensis.</title>
        <authorList>
            <person name="Teixeira M.M."/>
            <person name="de Almeida L.G."/>
            <person name="Kubitschek-Barreira P."/>
            <person name="Alves F.L."/>
            <person name="Kioshima E.S."/>
            <person name="Abadio A.K."/>
            <person name="Fernandes L."/>
            <person name="Derengowski L.S."/>
            <person name="Ferreira K.S."/>
            <person name="Souza R.C."/>
            <person name="Ruiz J.C."/>
            <person name="de Andrade N.C."/>
            <person name="Paes H.C."/>
            <person name="Nicola A.M."/>
            <person name="Albuquerque P."/>
            <person name="Gerber A.L."/>
            <person name="Martins V.P."/>
            <person name="Peconick L.D."/>
            <person name="Neto A.V."/>
            <person name="Chaucanez C.B."/>
            <person name="Silva P.A."/>
            <person name="Cunha O.L."/>
            <person name="de Oliveira F.F."/>
            <person name="dos Santos T.C."/>
            <person name="Barros A.L."/>
            <person name="Soares M.A."/>
            <person name="de Oliveira L.M."/>
            <person name="Marini M.M."/>
            <person name="Villalobos-Duno H."/>
            <person name="Cunha M.M."/>
            <person name="de Hoog S."/>
            <person name="da Silveira J.F."/>
            <person name="Henrissat B."/>
            <person name="Nino-Vega G.A."/>
            <person name="Cisalpino P.S."/>
            <person name="Mora-Montes H.M."/>
            <person name="Almeida S.R."/>
            <person name="Stajich J.E."/>
            <person name="Lopes-Bezerra L.M."/>
            <person name="Vasconcelos A.T."/>
            <person name="Felipe M.S."/>
        </authorList>
    </citation>
    <scope>NUCLEOTIDE SEQUENCE [LARGE SCALE GENOMIC DNA]</scope>
    <source>
        <strain evidence="4 5">1099-18</strain>
    </source>
</reference>
<dbReference type="GO" id="GO:0051792">
    <property type="term" value="P:medium-chain fatty acid biosynthetic process"/>
    <property type="evidence" value="ECO:0007669"/>
    <property type="project" value="TreeGrafter"/>
</dbReference>
<comment type="caution">
    <text evidence="4">The sequence shown here is derived from an EMBL/GenBank/DDBJ whole genome shotgun (WGS) entry which is preliminary data.</text>
</comment>
<dbReference type="SUPFAM" id="SSF53474">
    <property type="entry name" value="alpha/beta-Hydrolases"/>
    <property type="match status" value="1"/>
</dbReference>
<gene>
    <name evidence="4" type="ORF">SPSK_04206</name>
</gene>
<dbReference type="InterPro" id="IPR050960">
    <property type="entry name" value="AB_hydrolase_4_sf"/>
</dbReference>
<dbReference type="PANTHER" id="PTHR10794:SF63">
    <property type="entry name" value="ALPHA_BETA HYDROLASE 1, ISOFORM A"/>
    <property type="match status" value="1"/>
</dbReference>
<evidence type="ECO:0000256" key="1">
    <source>
        <dbReference type="ARBA" id="ARBA00010884"/>
    </source>
</evidence>
<dbReference type="RefSeq" id="XP_016586490.1">
    <property type="nucleotide sequence ID" value="XM_016731017.1"/>
</dbReference>
<dbReference type="Proteomes" id="UP000033710">
    <property type="component" value="Unassembled WGS sequence"/>
</dbReference>